<keyword evidence="6" id="KW-0297">G-protein coupled receptor</keyword>
<dbReference type="GO" id="GO:0004930">
    <property type="term" value="F:G protein-coupled receptor activity"/>
    <property type="evidence" value="ECO:0007669"/>
    <property type="project" value="UniProtKB-KW"/>
</dbReference>
<dbReference type="AlphaFoldDB" id="A0A8J4UIU1"/>
<dbReference type="PANTHER" id="PTHR24061:SF528">
    <property type="entry name" value="C-FAMILY ODORANT RECEPTOR OLFCD2-RELATED"/>
    <property type="match status" value="1"/>
</dbReference>
<dbReference type="InterPro" id="IPR001828">
    <property type="entry name" value="ANF_lig-bd_rcpt"/>
</dbReference>
<keyword evidence="2" id="KW-1003">Cell membrane</keyword>
<comment type="subcellular location">
    <subcellularLocation>
        <location evidence="1">Cell membrane</location>
        <topology evidence="1">Multi-pass membrane protein</topology>
    </subcellularLocation>
</comment>
<evidence type="ECO:0000256" key="8">
    <source>
        <dbReference type="ARBA" id="ARBA00023170"/>
    </source>
</evidence>
<keyword evidence="13" id="KW-1185">Reference proteome</keyword>
<dbReference type="PRINTS" id="PR00592">
    <property type="entry name" value="CASENSINGR"/>
</dbReference>
<evidence type="ECO:0000256" key="9">
    <source>
        <dbReference type="ARBA" id="ARBA00023180"/>
    </source>
</evidence>
<gene>
    <name evidence="12" type="ORF">DAT39_014320</name>
</gene>
<dbReference type="SUPFAM" id="SSF53822">
    <property type="entry name" value="Periplasmic binding protein-like I"/>
    <property type="match status" value="1"/>
</dbReference>
<reference evidence="12" key="1">
    <citation type="submission" date="2020-07" db="EMBL/GenBank/DDBJ databases">
        <title>Clarias magur genome sequencing, assembly and annotation.</title>
        <authorList>
            <person name="Kushwaha B."/>
            <person name="Kumar R."/>
            <person name="Das P."/>
            <person name="Joshi C.G."/>
            <person name="Kumar D."/>
            <person name="Nagpure N.S."/>
            <person name="Pandey M."/>
            <person name="Agarwal S."/>
            <person name="Srivastava S."/>
            <person name="Singh M."/>
            <person name="Sahoo L."/>
            <person name="Jayasankar P."/>
            <person name="Meher P.K."/>
            <person name="Koringa P.G."/>
            <person name="Iquebal M.A."/>
            <person name="Das S.P."/>
            <person name="Bit A."/>
            <person name="Patnaik S."/>
            <person name="Patel N."/>
            <person name="Shah T.M."/>
            <person name="Hinsu A."/>
            <person name="Jena J.K."/>
        </authorList>
    </citation>
    <scope>NUCLEOTIDE SEQUENCE</scope>
    <source>
        <strain evidence="12">CIFAMagur01</strain>
        <tissue evidence="12">Testis</tissue>
    </source>
</reference>
<evidence type="ECO:0000256" key="4">
    <source>
        <dbReference type="ARBA" id="ARBA00022729"/>
    </source>
</evidence>
<keyword evidence="7" id="KW-0472">Membrane</keyword>
<evidence type="ECO:0000256" key="7">
    <source>
        <dbReference type="ARBA" id="ARBA00023136"/>
    </source>
</evidence>
<dbReference type="InterPro" id="IPR000337">
    <property type="entry name" value="GPCR_3"/>
</dbReference>
<keyword evidence="8 12" id="KW-0675">Receptor</keyword>
<evidence type="ECO:0000313" key="13">
    <source>
        <dbReference type="Proteomes" id="UP000727407"/>
    </source>
</evidence>
<dbReference type="FunFam" id="3.40.50.2300:FF:000016">
    <property type="entry name" value="Taste 1 receptor member 2"/>
    <property type="match status" value="1"/>
</dbReference>
<accession>A0A8J4UIU1</accession>
<dbReference type="EMBL" id="QNUK01000297">
    <property type="protein sequence ID" value="KAF5895972.1"/>
    <property type="molecule type" value="Genomic_DNA"/>
</dbReference>
<keyword evidence="10" id="KW-0807">Transducer</keyword>
<protein>
    <submittedName>
        <fullName evidence="12">Extracellular calcium-sensing receptor-like</fullName>
    </submittedName>
</protein>
<evidence type="ECO:0000256" key="10">
    <source>
        <dbReference type="ARBA" id="ARBA00023224"/>
    </source>
</evidence>
<sequence>MPIEVRPPEVIESVNDLIQSDRRVSHFATCACLSDRKKYPSFFRTVPSDYYQSRALAKLVRHFGWTWVGAICSDNDYGNNGINEFIIAAKEEGICVEYSRAIFKTDPREKILKVVETIRASTSKVIVAFVAYTDIGVLLKEMALQNMTGFQWIGSESWISNTNPANAQWQHLLKGSVGFAMPKAQIKGLGEFLTKLNPASDVFFYKELWETIFNCKLLTQENADIKQRCKSNESLSQVENLYTDVSELRIANNIYKAVYAVAYALHKRYGCSKRDSGQEGPVCVNISDNNPQQVVNELTKIHFTTRSGEDVYLDENGDPAARYEVLNWQQGKNGEIMLVKVGFYDGSLQTHLELSFNNISIAWANNKSQMGP</sequence>
<proteinExistence type="predicted"/>
<comment type="caution">
    <text evidence="12">The sequence shown here is derived from an EMBL/GenBank/DDBJ whole genome shotgun (WGS) entry which is preliminary data.</text>
</comment>
<name>A0A8J4UIU1_CLAMG</name>
<evidence type="ECO:0000313" key="12">
    <source>
        <dbReference type="EMBL" id="KAF5895972.1"/>
    </source>
</evidence>
<dbReference type="PANTHER" id="PTHR24061">
    <property type="entry name" value="CALCIUM-SENSING RECEPTOR-RELATED"/>
    <property type="match status" value="1"/>
</dbReference>
<keyword evidence="9" id="KW-0325">Glycoprotein</keyword>
<evidence type="ECO:0000259" key="11">
    <source>
        <dbReference type="Pfam" id="PF01094"/>
    </source>
</evidence>
<dbReference type="InterPro" id="IPR028082">
    <property type="entry name" value="Peripla_BP_I"/>
</dbReference>
<dbReference type="OrthoDB" id="5984008at2759"/>
<evidence type="ECO:0000256" key="5">
    <source>
        <dbReference type="ARBA" id="ARBA00022989"/>
    </source>
</evidence>
<dbReference type="GO" id="GO:0005886">
    <property type="term" value="C:plasma membrane"/>
    <property type="evidence" value="ECO:0007669"/>
    <property type="project" value="UniProtKB-SubCell"/>
</dbReference>
<evidence type="ECO:0000256" key="1">
    <source>
        <dbReference type="ARBA" id="ARBA00004651"/>
    </source>
</evidence>
<keyword evidence="5" id="KW-1133">Transmembrane helix</keyword>
<feature type="domain" description="Receptor ligand binding region" evidence="11">
    <location>
        <begin position="24"/>
        <end position="329"/>
    </location>
</feature>
<keyword evidence="4" id="KW-0732">Signal</keyword>
<dbReference type="Proteomes" id="UP000727407">
    <property type="component" value="Unassembled WGS sequence"/>
</dbReference>
<dbReference type="Pfam" id="PF01094">
    <property type="entry name" value="ANF_receptor"/>
    <property type="match status" value="1"/>
</dbReference>
<evidence type="ECO:0000256" key="3">
    <source>
        <dbReference type="ARBA" id="ARBA00022692"/>
    </source>
</evidence>
<keyword evidence="3" id="KW-0812">Transmembrane</keyword>
<dbReference type="InterPro" id="IPR000068">
    <property type="entry name" value="GPCR_3_Ca_sens_rcpt-rel"/>
</dbReference>
<dbReference type="Gene3D" id="3.40.50.2300">
    <property type="match status" value="2"/>
</dbReference>
<organism evidence="12 13">
    <name type="scientific">Clarias magur</name>
    <name type="common">Asian catfish</name>
    <name type="synonym">Macropteronotus magur</name>
    <dbReference type="NCBI Taxonomy" id="1594786"/>
    <lineage>
        <taxon>Eukaryota</taxon>
        <taxon>Metazoa</taxon>
        <taxon>Chordata</taxon>
        <taxon>Craniata</taxon>
        <taxon>Vertebrata</taxon>
        <taxon>Euteleostomi</taxon>
        <taxon>Actinopterygii</taxon>
        <taxon>Neopterygii</taxon>
        <taxon>Teleostei</taxon>
        <taxon>Ostariophysi</taxon>
        <taxon>Siluriformes</taxon>
        <taxon>Clariidae</taxon>
        <taxon>Clarias</taxon>
    </lineage>
</organism>
<dbReference type="PRINTS" id="PR00248">
    <property type="entry name" value="GPCRMGR"/>
</dbReference>
<evidence type="ECO:0000256" key="6">
    <source>
        <dbReference type="ARBA" id="ARBA00023040"/>
    </source>
</evidence>
<evidence type="ECO:0000256" key="2">
    <source>
        <dbReference type="ARBA" id="ARBA00022475"/>
    </source>
</evidence>